<comment type="caution">
    <text evidence="1">The sequence shown here is derived from an EMBL/GenBank/DDBJ whole genome shotgun (WGS) entry which is preliminary data.</text>
</comment>
<proteinExistence type="predicted"/>
<protein>
    <submittedName>
        <fullName evidence="1">Uncharacterized protein</fullName>
    </submittedName>
</protein>
<accession>A0ACB9W1U1</accession>
<dbReference type="EMBL" id="CM043804">
    <property type="protein sequence ID" value="KAI4806457.1"/>
    <property type="molecule type" value="Genomic_DNA"/>
</dbReference>
<keyword evidence="2" id="KW-1185">Reference proteome</keyword>
<gene>
    <name evidence="1" type="ORF">KUCAC02_017282</name>
</gene>
<sequence>MEAIKGAVWSYLPGLPDDLLTTLIDELGVESVEDLALMEEKDLVRYLKPIQCRKLLNAFRPPHHLLSSPPSTSSSSQSPQPGMPWHVDFRVNWNQMPTAIQQAVEKEERPMPDERRAFVNALVDQMMQHERNPTRAMCHSIVRLIVRSHPKSFADISRRGEVVGDGCPSLLQQVKTRVEYKTRNNTLARSREGRRNTGVAGESRLTRGPVDQYGYV</sequence>
<evidence type="ECO:0000313" key="2">
    <source>
        <dbReference type="Proteomes" id="UP001057452"/>
    </source>
</evidence>
<dbReference type="Proteomes" id="UP001057452">
    <property type="component" value="Chromosome 20"/>
</dbReference>
<organism evidence="1 2">
    <name type="scientific">Chaenocephalus aceratus</name>
    <name type="common">Blackfin icefish</name>
    <name type="synonym">Chaenichthys aceratus</name>
    <dbReference type="NCBI Taxonomy" id="36190"/>
    <lineage>
        <taxon>Eukaryota</taxon>
        <taxon>Metazoa</taxon>
        <taxon>Chordata</taxon>
        <taxon>Craniata</taxon>
        <taxon>Vertebrata</taxon>
        <taxon>Euteleostomi</taxon>
        <taxon>Actinopterygii</taxon>
        <taxon>Neopterygii</taxon>
        <taxon>Teleostei</taxon>
        <taxon>Neoteleostei</taxon>
        <taxon>Acanthomorphata</taxon>
        <taxon>Eupercaria</taxon>
        <taxon>Perciformes</taxon>
        <taxon>Notothenioidei</taxon>
        <taxon>Channichthyidae</taxon>
        <taxon>Chaenocephalus</taxon>
    </lineage>
</organism>
<reference evidence="1" key="1">
    <citation type="submission" date="2022-05" db="EMBL/GenBank/DDBJ databases">
        <title>Chromosome-level genome of Chaenocephalus aceratus.</title>
        <authorList>
            <person name="Park H."/>
        </authorList>
    </citation>
    <scope>NUCLEOTIDE SEQUENCE</scope>
    <source>
        <strain evidence="1">KU_202001</strain>
    </source>
</reference>
<evidence type="ECO:0000313" key="1">
    <source>
        <dbReference type="EMBL" id="KAI4806457.1"/>
    </source>
</evidence>
<name>A0ACB9W1U1_CHAAC</name>